<feature type="transmembrane region" description="Helical" evidence="7">
    <location>
        <begin position="24"/>
        <end position="52"/>
    </location>
</feature>
<feature type="transmembrane region" description="Helical" evidence="7">
    <location>
        <begin position="64"/>
        <end position="80"/>
    </location>
</feature>
<feature type="transmembrane region" description="Helical" evidence="7">
    <location>
        <begin position="321"/>
        <end position="343"/>
    </location>
</feature>
<keyword evidence="4 7" id="KW-1133">Transmembrane helix</keyword>
<evidence type="ECO:0000313" key="10">
    <source>
        <dbReference type="Proteomes" id="UP001316189"/>
    </source>
</evidence>
<keyword evidence="2" id="KW-0813">Transport</keyword>
<dbReference type="PANTHER" id="PTHR42718">
    <property type="entry name" value="MAJOR FACILITATOR SUPERFAMILY MULTIDRUG TRANSPORTER MFSC"/>
    <property type="match status" value="1"/>
</dbReference>
<comment type="subcellular location">
    <subcellularLocation>
        <location evidence="1">Cell membrane</location>
        <topology evidence="1">Multi-pass membrane protein</topology>
    </subcellularLocation>
</comment>
<dbReference type="Gene3D" id="1.20.1720.10">
    <property type="entry name" value="Multidrug resistance protein D"/>
    <property type="match status" value="1"/>
</dbReference>
<gene>
    <name evidence="9" type="ORF">NP064_04175</name>
</gene>
<evidence type="ECO:0000256" key="7">
    <source>
        <dbReference type="SAM" id="Phobius"/>
    </source>
</evidence>
<dbReference type="InterPro" id="IPR020846">
    <property type="entry name" value="MFS_dom"/>
</dbReference>
<evidence type="ECO:0000256" key="3">
    <source>
        <dbReference type="ARBA" id="ARBA00022692"/>
    </source>
</evidence>
<name>A0ABY5L010_9CELL</name>
<dbReference type="PROSITE" id="PS50850">
    <property type="entry name" value="MFS"/>
    <property type="match status" value="1"/>
</dbReference>
<feature type="transmembrane region" description="Helical" evidence="7">
    <location>
        <begin position="217"/>
        <end position="238"/>
    </location>
</feature>
<feature type="domain" description="Major facilitator superfamily (MFS) profile" evidence="8">
    <location>
        <begin position="26"/>
        <end position="528"/>
    </location>
</feature>
<evidence type="ECO:0000256" key="1">
    <source>
        <dbReference type="ARBA" id="ARBA00004651"/>
    </source>
</evidence>
<feature type="transmembrane region" description="Helical" evidence="7">
    <location>
        <begin position="250"/>
        <end position="269"/>
    </location>
</feature>
<evidence type="ECO:0000259" key="8">
    <source>
        <dbReference type="PROSITE" id="PS50850"/>
    </source>
</evidence>
<feature type="region of interest" description="Disordered" evidence="6">
    <location>
        <begin position="1"/>
        <end position="22"/>
    </location>
</feature>
<dbReference type="Gene3D" id="1.20.1250.20">
    <property type="entry name" value="MFS general substrate transporter like domains"/>
    <property type="match status" value="1"/>
</dbReference>
<feature type="transmembrane region" description="Helical" evidence="7">
    <location>
        <begin position="290"/>
        <end position="315"/>
    </location>
</feature>
<evidence type="ECO:0000256" key="2">
    <source>
        <dbReference type="ARBA" id="ARBA00022448"/>
    </source>
</evidence>
<dbReference type="SUPFAM" id="SSF103473">
    <property type="entry name" value="MFS general substrate transporter"/>
    <property type="match status" value="1"/>
</dbReference>
<dbReference type="RefSeq" id="WP_227567765.1">
    <property type="nucleotide sequence ID" value="NZ_CP101988.1"/>
</dbReference>
<dbReference type="CDD" id="cd17321">
    <property type="entry name" value="MFS_MMR_MDR_like"/>
    <property type="match status" value="1"/>
</dbReference>
<proteinExistence type="predicted"/>
<sequence length="545" mass="56064">MTDATSSRPSTPPESPDSPPRPRWLAMGTLSLGVSLVIMDATIVNVALPVVIEDIGLDASGAQWMNAVYSLVFASLMLAVGRIGDLYGRRRLYAVGLGIFMLASLVAGSAQTPGMLIGARVVQGLGAAMVLPATLSTLNAMFSGRERGIAFAIWGSTIGGMAAIGPLLGGWLATDVSWRWAFWLNIPFGLLALWGIRRTLEETRDTSLRRGTDIPGVVLSTLGVGGIVFGLIEGQYYGWLTRDTGSLSPVPVAIVGGVALLALFVAHELRRVRTGGVALVDLSLLAIPTFRYGIIAALVVSLGEFGLLFTLPLLLEGALGYTALGAGWLLLWLALGTFLVSAVTPRLTALMGQRAVVRTGLVLETLAVGGLAVVLSDSIAAWTLAALLFVYGMGVGLATAQLTSLILTDVPVAASGQASGFQTTARQLGSALGVALLGGVLVASLTSTATTRLEASDIPPAQQEHVVAAVRGSVGAAIPSLAQDPATADAATVAADSLVHASKVTTGIAAGVLTLGLLATLALPHVPHPVEESRGTRRPARPSKG</sequence>
<evidence type="ECO:0000256" key="6">
    <source>
        <dbReference type="SAM" id="MobiDB-lite"/>
    </source>
</evidence>
<dbReference type="PANTHER" id="PTHR42718:SF9">
    <property type="entry name" value="MAJOR FACILITATOR SUPERFAMILY MULTIDRUG TRANSPORTER MFSC"/>
    <property type="match status" value="1"/>
</dbReference>
<keyword evidence="3 7" id="KW-0812">Transmembrane</keyword>
<feature type="transmembrane region" description="Helical" evidence="7">
    <location>
        <begin position="428"/>
        <end position="446"/>
    </location>
</feature>
<evidence type="ECO:0000313" key="9">
    <source>
        <dbReference type="EMBL" id="UUI76111.1"/>
    </source>
</evidence>
<feature type="transmembrane region" description="Helical" evidence="7">
    <location>
        <begin position="122"/>
        <end position="142"/>
    </location>
</feature>
<dbReference type="InterPro" id="IPR036259">
    <property type="entry name" value="MFS_trans_sf"/>
</dbReference>
<dbReference type="InterPro" id="IPR011701">
    <property type="entry name" value="MFS"/>
</dbReference>
<dbReference type="EMBL" id="CP101988">
    <property type="protein sequence ID" value="UUI76111.1"/>
    <property type="molecule type" value="Genomic_DNA"/>
</dbReference>
<protein>
    <submittedName>
        <fullName evidence="9">MFS transporter</fullName>
    </submittedName>
</protein>
<feature type="compositionally biased region" description="Pro residues" evidence="6">
    <location>
        <begin position="10"/>
        <end position="22"/>
    </location>
</feature>
<keyword evidence="5 7" id="KW-0472">Membrane</keyword>
<evidence type="ECO:0000256" key="5">
    <source>
        <dbReference type="ARBA" id="ARBA00023136"/>
    </source>
</evidence>
<feature type="transmembrane region" description="Helical" evidence="7">
    <location>
        <begin position="149"/>
        <end position="172"/>
    </location>
</feature>
<feature type="transmembrane region" description="Helical" evidence="7">
    <location>
        <begin position="178"/>
        <end position="196"/>
    </location>
</feature>
<dbReference type="Pfam" id="PF07690">
    <property type="entry name" value="MFS_1"/>
    <property type="match status" value="1"/>
</dbReference>
<dbReference type="Proteomes" id="UP001316189">
    <property type="component" value="Chromosome"/>
</dbReference>
<accession>A0ABY5L010</accession>
<feature type="transmembrane region" description="Helical" evidence="7">
    <location>
        <begin position="355"/>
        <end position="375"/>
    </location>
</feature>
<feature type="transmembrane region" description="Helical" evidence="7">
    <location>
        <begin position="92"/>
        <end position="110"/>
    </location>
</feature>
<reference evidence="9 10" key="1">
    <citation type="submission" date="2022-07" db="EMBL/GenBank/DDBJ databases">
        <title>Novel species in genus cellulomonas.</title>
        <authorList>
            <person name="Ye L."/>
        </authorList>
    </citation>
    <scope>NUCLEOTIDE SEQUENCE [LARGE SCALE GENOMIC DNA]</scope>
    <source>
        <strain evidence="10">zg-Y338</strain>
    </source>
</reference>
<keyword evidence="10" id="KW-1185">Reference proteome</keyword>
<feature type="transmembrane region" description="Helical" evidence="7">
    <location>
        <begin position="381"/>
        <end position="407"/>
    </location>
</feature>
<organism evidence="9 10">
    <name type="scientific">Cellulomonas chengniuliangii</name>
    <dbReference type="NCBI Taxonomy" id="2968084"/>
    <lineage>
        <taxon>Bacteria</taxon>
        <taxon>Bacillati</taxon>
        <taxon>Actinomycetota</taxon>
        <taxon>Actinomycetes</taxon>
        <taxon>Micrococcales</taxon>
        <taxon>Cellulomonadaceae</taxon>
        <taxon>Cellulomonas</taxon>
    </lineage>
</organism>
<evidence type="ECO:0000256" key="4">
    <source>
        <dbReference type="ARBA" id="ARBA00022989"/>
    </source>
</evidence>